<feature type="non-terminal residue" evidence="2">
    <location>
        <position position="333"/>
    </location>
</feature>
<dbReference type="SUPFAM" id="SSF46966">
    <property type="entry name" value="Spectrin repeat"/>
    <property type="match status" value="1"/>
</dbReference>
<sequence>IEQQTTKYQAAKEKAEISIEKAKELVTLEENTILPLDDQQIEIMLNKYKSIADQFKHMSSTIDEYKTSGLTLINTAQRYIDTEPIQNEISTIDKSWSEYIEYILDTIDYIQLHQEDLREFHQLSNDLINLLNEKQLQMEALNDNEVKAFHDDLEKYYEQIESINQKGELLLQSSAINLNDDNENRIEHLLETINRNYDSLTVNTKARLQQITNTQQSTPLPTTTTTTTTTVEEASTVTKDELISPEMINKVVDELHHYIEETVVAMNELSELLVSSTNDQISAQPIKLSEQLLDNAAVQNELEKRKIAIEQLHANVETLKQMMTTPEDLDSMK</sequence>
<dbReference type="AlphaFoldDB" id="A0A8S3AEV9"/>
<feature type="coiled-coil region" evidence="1">
    <location>
        <begin position="124"/>
        <end position="166"/>
    </location>
</feature>
<evidence type="ECO:0000313" key="2">
    <source>
        <dbReference type="EMBL" id="CAF4676957.1"/>
    </source>
</evidence>
<organism evidence="2 3">
    <name type="scientific">Rotaria magnacalcarata</name>
    <dbReference type="NCBI Taxonomy" id="392030"/>
    <lineage>
        <taxon>Eukaryota</taxon>
        <taxon>Metazoa</taxon>
        <taxon>Spiralia</taxon>
        <taxon>Gnathifera</taxon>
        <taxon>Rotifera</taxon>
        <taxon>Eurotatoria</taxon>
        <taxon>Bdelloidea</taxon>
        <taxon>Philodinida</taxon>
        <taxon>Philodinidae</taxon>
        <taxon>Rotaria</taxon>
    </lineage>
</organism>
<accession>A0A8S3AEV9</accession>
<proteinExistence type="predicted"/>
<evidence type="ECO:0000313" key="3">
    <source>
        <dbReference type="Proteomes" id="UP000681720"/>
    </source>
</evidence>
<reference evidence="2" key="1">
    <citation type="submission" date="2021-02" db="EMBL/GenBank/DDBJ databases">
        <authorList>
            <person name="Nowell W R."/>
        </authorList>
    </citation>
    <scope>NUCLEOTIDE SEQUENCE</scope>
</reference>
<evidence type="ECO:0000256" key="1">
    <source>
        <dbReference type="SAM" id="Coils"/>
    </source>
</evidence>
<protein>
    <submittedName>
        <fullName evidence="2">Uncharacterized protein</fullName>
    </submittedName>
</protein>
<comment type="caution">
    <text evidence="2">The sequence shown here is derived from an EMBL/GenBank/DDBJ whole genome shotgun (WGS) entry which is preliminary data.</text>
</comment>
<feature type="coiled-coil region" evidence="1">
    <location>
        <begin position="295"/>
        <end position="322"/>
    </location>
</feature>
<name>A0A8S3AEV9_9BILA</name>
<feature type="non-terminal residue" evidence="2">
    <location>
        <position position="1"/>
    </location>
</feature>
<dbReference type="Proteomes" id="UP000681720">
    <property type="component" value="Unassembled WGS sequence"/>
</dbReference>
<keyword evidence="1" id="KW-0175">Coiled coil</keyword>
<dbReference type="EMBL" id="CAJOBJ010121232">
    <property type="protein sequence ID" value="CAF4676957.1"/>
    <property type="molecule type" value="Genomic_DNA"/>
</dbReference>
<gene>
    <name evidence="2" type="ORF">GIL414_LOCUS42122</name>
</gene>
<dbReference type="Gene3D" id="1.20.58.60">
    <property type="match status" value="1"/>
</dbReference>